<keyword evidence="2" id="KW-1185">Reference proteome</keyword>
<dbReference type="HOGENOM" id="CLU_057716_0_0_1"/>
<dbReference type="Proteomes" id="UP000007796">
    <property type="component" value="Unassembled WGS sequence"/>
</dbReference>
<dbReference type="InterPro" id="IPR022025">
    <property type="entry name" value="Amidoligase_2"/>
</dbReference>
<dbReference type="RefSeq" id="XP_014174707.1">
    <property type="nucleotide sequence ID" value="XM_014319232.1"/>
</dbReference>
<accession>F0X8N7</accession>
<evidence type="ECO:0000313" key="2">
    <source>
        <dbReference type="Proteomes" id="UP000007796"/>
    </source>
</evidence>
<dbReference type="eggNOG" id="ENOG502SUNA">
    <property type="taxonomic scope" value="Eukaryota"/>
</dbReference>
<dbReference type="STRING" id="655863.F0X8N7"/>
<organism evidence="2">
    <name type="scientific">Grosmannia clavigera (strain kw1407 / UAMH 11150)</name>
    <name type="common">Blue stain fungus</name>
    <name type="synonym">Graphiocladiella clavigera</name>
    <dbReference type="NCBI Taxonomy" id="655863"/>
    <lineage>
        <taxon>Eukaryota</taxon>
        <taxon>Fungi</taxon>
        <taxon>Dikarya</taxon>
        <taxon>Ascomycota</taxon>
        <taxon>Pezizomycotina</taxon>
        <taxon>Sordariomycetes</taxon>
        <taxon>Sordariomycetidae</taxon>
        <taxon>Ophiostomatales</taxon>
        <taxon>Ophiostomataceae</taxon>
        <taxon>Leptographium</taxon>
    </lineage>
</organism>
<dbReference type="OrthoDB" id="5291055at2759"/>
<name>F0X8N7_GROCL</name>
<proteinExistence type="predicted"/>
<dbReference type="EMBL" id="GL629735">
    <property type="protein sequence ID" value="EFX05225.1"/>
    <property type="molecule type" value="Genomic_DNA"/>
</dbReference>
<sequence>MGSQAASLQFGVEIELLLGSRKKAYGSWSALAKDVSKRLLKAGINNHINEGGSRSAENYSEWSIVQEVTIPSQPANNLWGIELVSPVYPAAWYWAGDIDAVFAAVHGAFMVVASPHCSTHVHVSATPAPLSTVELGLLAKAVLYFEPALDGLAPTVRRSSSTYWCQSNRVSQAFRDQQGLDSCFSIIDAAVDSAAVAGEVSATRAVVEAINLFPAGSAYGRAHGKKHDFVRGKAFKWDFSGMLPKSAGCGTGLGTVEFRQPPGSTAADEACAWVTLALTFVAGVTAVGDFGVDNVDAGASPAELWNVLHSGAAFIGWEGLGTLEHLFGSSSSDSDN</sequence>
<dbReference type="InParanoid" id="F0X8N7"/>
<reference evidence="1 2" key="1">
    <citation type="journal article" date="2011" name="Proc. Natl. Acad. Sci. U.S.A.">
        <title>Genome and transcriptome analyses of the mountain pine beetle-fungal symbiont Grosmannia clavigera, a lodgepole pine pathogen.</title>
        <authorList>
            <person name="DiGuistini S."/>
            <person name="Wang Y."/>
            <person name="Liao N.Y."/>
            <person name="Taylor G."/>
            <person name="Tanguay P."/>
            <person name="Feau N."/>
            <person name="Henrissat B."/>
            <person name="Chan S.K."/>
            <person name="Hesse-Orce U."/>
            <person name="Alamouti S.M."/>
            <person name="Tsui C.K.M."/>
            <person name="Docking R.T."/>
            <person name="Levasseur A."/>
            <person name="Haridas S."/>
            <person name="Robertson G."/>
            <person name="Birol I."/>
            <person name="Holt R.A."/>
            <person name="Marra M.A."/>
            <person name="Hamelin R.C."/>
            <person name="Hirst M."/>
            <person name="Jones S.J.M."/>
            <person name="Bohlmann J."/>
            <person name="Breuil C."/>
        </authorList>
    </citation>
    <scope>NUCLEOTIDE SEQUENCE [LARGE SCALE GENOMIC DNA]</scope>
    <source>
        <strain evidence="2">kw1407 / UAMH 11150</strain>
    </source>
</reference>
<dbReference type="AlphaFoldDB" id="F0X8N7"/>
<dbReference type="GeneID" id="25976378"/>
<dbReference type="Pfam" id="PF12224">
    <property type="entry name" value="Amidoligase_2"/>
    <property type="match status" value="1"/>
</dbReference>
<protein>
    <submittedName>
        <fullName evidence="1">Uncharacterized protein</fullName>
    </submittedName>
</protein>
<evidence type="ECO:0000313" key="1">
    <source>
        <dbReference type="EMBL" id="EFX05225.1"/>
    </source>
</evidence>
<dbReference type="PANTHER" id="PTHR36847">
    <property type="entry name" value="AMIDOLIGASE ENZYME"/>
    <property type="match status" value="1"/>
</dbReference>
<gene>
    <name evidence="1" type="ORF">CMQ_3294</name>
</gene>
<dbReference type="PANTHER" id="PTHR36847:SF1">
    <property type="entry name" value="AMIDOLIGASE ENZYME"/>
    <property type="match status" value="1"/>
</dbReference>